<proteinExistence type="predicted"/>
<keyword evidence="2" id="KW-1185">Reference proteome</keyword>
<reference evidence="1" key="1">
    <citation type="submission" date="2021-06" db="EMBL/GenBank/DDBJ databases">
        <authorList>
            <person name="Kallberg Y."/>
            <person name="Tangrot J."/>
            <person name="Rosling A."/>
        </authorList>
    </citation>
    <scope>NUCLEOTIDE SEQUENCE</scope>
    <source>
        <strain evidence="1">FL966</strain>
    </source>
</reference>
<dbReference type="AlphaFoldDB" id="A0A9N8Z6A4"/>
<dbReference type="Proteomes" id="UP000789759">
    <property type="component" value="Unassembled WGS sequence"/>
</dbReference>
<gene>
    <name evidence="1" type="ORF">CPELLU_LOCUS1441</name>
</gene>
<dbReference type="EMBL" id="CAJVQA010000527">
    <property type="protein sequence ID" value="CAG8479238.1"/>
    <property type="molecule type" value="Genomic_DNA"/>
</dbReference>
<protein>
    <submittedName>
        <fullName evidence="1">12508_t:CDS:1</fullName>
    </submittedName>
</protein>
<accession>A0A9N8Z6A4</accession>
<organism evidence="1 2">
    <name type="scientific">Cetraspora pellucida</name>
    <dbReference type="NCBI Taxonomy" id="1433469"/>
    <lineage>
        <taxon>Eukaryota</taxon>
        <taxon>Fungi</taxon>
        <taxon>Fungi incertae sedis</taxon>
        <taxon>Mucoromycota</taxon>
        <taxon>Glomeromycotina</taxon>
        <taxon>Glomeromycetes</taxon>
        <taxon>Diversisporales</taxon>
        <taxon>Gigasporaceae</taxon>
        <taxon>Cetraspora</taxon>
    </lineage>
</organism>
<evidence type="ECO:0000313" key="2">
    <source>
        <dbReference type="Proteomes" id="UP000789759"/>
    </source>
</evidence>
<comment type="caution">
    <text evidence="1">The sequence shown here is derived from an EMBL/GenBank/DDBJ whole genome shotgun (WGS) entry which is preliminary data.</text>
</comment>
<dbReference type="OrthoDB" id="2439304at2759"/>
<evidence type="ECO:0000313" key="1">
    <source>
        <dbReference type="EMBL" id="CAG8479238.1"/>
    </source>
</evidence>
<sequence length="60" mass="7268">MGSVVEGIFWNEYKLVDIDSEGTEKYHCKHCNTTYVKNVTRFQNHLENYMNYQKIQYTKQ</sequence>
<name>A0A9N8Z6A4_9GLOM</name>